<evidence type="ECO:0008006" key="3">
    <source>
        <dbReference type="Google" id="ProtNLM"/>
    </source>
</evidence>
<organism evidence="1 2">
    <name type="scientific">Lacunisphaera limnophila</name>
    <dbReference type="NCBI Taxonomy" id="1838286"/>
    <lineage>
        <taxon>Bacteria</taxon>
        <taxon>Pseudomonadati</taxon>
        <taxon>Verrucomicrobiota</taxon>
        <taxon>Opitutia</taxon>
        <taxon>Opitutales</taxon>
        <taxon>Opitutaceae</taxon>
        <taxon>Lacunisphaera</taxon>
    </lineage>
</organism>
<proteinExistence type="predicted"/>
<accession>A0A1D8AVM3</accession>
<dbReference type="EMBL" id="CP016094">
    <property type="protein sequence ID" value="AOS44950.1"/>
    <property type="molecule type" value="Genomic_DNA"/>
</dbReference>
<dbReference type="OrthoDB" id="9772751at2"/>
<keyword evidence="2" id="KW-1185">Reference proteome</keyword>
<reference evidence="1 2" key="1">
    <citation type="submission" date="2016-06" db="EMBL/GenBank/DDBJ databases">
        <title>Three novel species with peptidoglycan cell walls form the new genus Lacunisphaera gen. nov. in the family Opitutaceae of the verrucomicrobial subdivision 4.</title>
        <authorList>
            <person name="Rast P."/>
            <person name="Gloeckner I."/>
            <person name="Jogler M."/>
            <person name="Boedeker C."/>
            <person name="Jeske O."/>
            <person name="Wiegand S."/>
            <person name="Reinhardt R."/>
            <person name="Schumann P."/>
            <person name="Rohde M."/>
            <person name="Spring S."/>
            <person name="Gloeckner F.O."/>
            <person name="Jogler C."/>
        </authorList>
    </citation>
    <scope>NUCLEOTIDE SEQUENCE [LARGE SCALE GENOMIC DNA]</scope>
    <source>
        <strain evidence="1 2">IG16b</strain>
    </source>
</reference>
<dbReference type="STRING" id="1838286.Verru16b_02019"/>
<dbReference type="RefSeq" id="WP_069962150.1">
    <property type="nucleotide sequence ID" value="NZ_CP016094.1"/>
</dbReference>
<protein>
    <recommendedName>
        <fullName evidence="3">Demethylrebeccamycin-D-glucose O-methyltransferase</fullName>
    </recommendedName>
</protein>
<gene>
    <name evidence="1" type="ORF">Verru16b_02019</name>
</gene>
<dbReference type="InterPro" id="IPR029063">
    <property type="entry name" value="SAM-dependent_MTases_sf"/>
</dbReference>
<dbReference type="AlphaFoldDB" id="A0A1D8AVM3"/>
<name>A0A1D8AVM3_9BACT</name>
<dbReference type="Pfam" id="PF13489">
    <property type="entry name" value="Methyltransf_23"/>
    <property type="match status" value="1"/>
</dbReference>
<dbReference type="SUPFAM" id="SSF53335">
    <property type="entry name" value="S-adenosyl-L-methionine-dependent methyltransferases"/>
    <property type="match status" value="1"/>
</dbReference>
<dbReference type="PATRIC" id="fig|1838286.3.peg.2034"/>
<dbReference type="CDD" id="cd02440">
    <property type="entry name" value="AdoMet_MTases"/>
    <property type="match status" value="1"/>
</dbReference>
<dbReference type="Proteomes" id="UP000095228">
    <property type="component" value="Chromosome"/>
</dbReference>
<dbReference type="KEGG" id="obg:Verru16b_02019"/>
<dbReference type="Gene3D" id="3.40.50.150">
    <property type="entry name" value="Vaccinia Virus protein VP39"/>
    <property type="match status" value="1"/>
</dbReference>
<sequence length="207" mass="22914">MNIIATVHGRYVFGRRVRVLAEHLAALIPPGASVLDVGCGDGTLAKLIGAQRPDVTIRGIDLLVREHTAIPVEAFDGAKFPAADGAYDVVMFVDVLHHTDNASQLLQEARRVSRHSILIKDHTRNGWLAGPTLRLMDAVGNARFGVALPYNFWTHDQWRSAFGELGVVVEAWSSQLHLYPAWADWVFGRSLHFIAQLRVQRPAPGER</sequence>
<evidence type="ECO:0000313" key="2">
    <source>
        <dbReference type="Proteomes" id="UP000095228"/>
    </source>
</evidence>
<evidence type="ECO:0000313" key="1">
    <source>
        <dbReference type="EMBL" id="AOS44950.1"/>
    </source>
</evidence>